<dbReference type="InterPro" id="IPR005467">
    <property type="entry name" value="His_kinase_dom"/>
</dbReference>
<dbReference type="Pfam" id="PF02518">
    <property type="entry name" value="HATPase_c"/>
    <property type="match status" value="1"/>
</dbReference>
<dbReference type="InterPro" id="IPR000700">
    <property type="entry name" value="PAS-assoc_C"/>
</dbReference>
<keyword evidence="3" id="KW-0597">Phosphoprotein</keyword>
<dbReference type="GO" id="GO:0000155">
    <property type="term" value="F:phosphorelay sensor kinase activity"/>
    <property type="evidence" value="ECO:0007669"/>
    <property type="project" value="InterPro"/>
</dbReference>
<dbReference type="SUPFAM" id="SSF47384">
    <property type="entry name" value="Homodimeric domain of signal transducing histidine kinase"/>
    <property type="match status" value="1"/>
</dbReference>
<dbReference type="InterPro" id="IPR035965">
    <property type="entry name" value="PAS-like_dom_sf"/>
</dbReference>
<gene>
    <name evidence="9" type="ORF">CEE37_14335</name>
</gene>
<evidence type="ECO:0000256" key="3">
    <source>
        <dbReference type="ARBA" id="ARBA00022553"/>
    </source>
</evidence>
<dbReference type="InterPro" id="IPR013656">
    <property type="entry name" value="PAS_4"/>
</dbReference>
<dbReference type="SMART" id="SM00086">
    <property type="entry name" value="PAC"/>
    <property type="match status" value="2"/>
</dbReference>
<evidence type="ECO:0000313" key="10">
    <source>
        <dbReference type="Proteomes" id="UP000319619"/>
    </source>
</evidence>
<feature type="domain" description="PAC" evidence="8">
    <location>
        <begin position="191"/>
        <end position="244"/>
    </location>
</feature>
<dbReference type="CDD" id="cd00130">
    <property type="entry name" value="PAS"/>
    <property type="match status" value="1"/>
</dbReference>
<accession>A0A532UQW3</accession>
<evidence type="ECO:0000313" key="9">
    <source>
        <dbReference type="EMBL" id="TKJ37282.1"/>
    </source>
</evidence>
<dbReference type="NCBIfam" id="TIGR00229">
    <property type="entry name" value="sensory_box"/>
    <property type="match status" value="2"/>
</dbReference>
<dbReference type="InterPro" id="IPR001610">
    <property type="entry name" value="PAC"/>
</dbReference>
<evidence type="ECO:0000259" key="7">
    <source>
        <dbReference type="PROSITE" id="PS50109"/>
    </source>
</evidence>
<dbReference type="PANTHER" id="PTHR43304">
    <property type="entry name" value="PHYTOCHROME-LIKE PROTEIN CPH1"/>
    <property type="match status" value="1"/>
</dbReference>
<feature type="domain" description="Histidine kinase" evidence="7">
    <location>
        <begin position="251"/>
        <end position="466"/>
    </location>
</feature>
<dbReference type="Gene3D" id="3.30.450.20">
    <property type="entry name" value="PAS domain"/>
    <property type="match status" value="2"/>
</dbReference>
<feature type="region of interest" description="Disordered" evidence="6">
    <location>
        <begin position="464"/>
        <end position="483"/>
    </location>
</feature>
<dbReference type="InterPro" id="IPR036890">
    <property type="entry name" value="HATPase_C_sf"/>
</dbReference>
<dbReference type="EC" id="2.7.13.3" evidence="2"/>
<evidence type="ECO:0000256" key="1">
    <source>
        <dbReference type="ARBA" id="ARBA00000085"/>
    </source>
</evidence>
<organism evidence="9 10">
    <name type="scientific">candidate division LCP-89 bacterium B3_LCP</name>
    <dbReference type="NCBI Taxonomy" id="2012998"/>
    <lineage>
        <taxon>Bacteria</taxon>
        <taxon>Pseudomonadati</taxon>
        <taxon>Bacteria division LCP-89</taxon>
    </lineage>
</organism>
<dbReference type="InterPro" id="IPR003594">
    <property type="entry name" value="HATPase_dom"/>
</dbReference>
<feature type="domain" description="PAC" evidence="8">
    <location>
        <begin position="70"/>
        <end position="122"/>
    </location>
</feature>
<dbReference type="PANTHER" id="PTHR43304:SF1">
    <property type="entry name" value="PAC DOMAIN-CONTAINING PROTEIN"/>
    <property type="match status" value="1"/>
</dbReference>
<name>A0A532UQW3_UNCL8</name>
<protein>
    <recommendedName>
        <fullName evidence="2">histidine kinase</fullName>
        <ecNumber evidence="2">2.7.13.3</ecNumber>
    </recommendedName>
</protein>
<dbReference type="InterPro" id="IPR000014">
    <property type="entry name" value="PAS"/>
</dbReference>
<dbReference type="Gene3D" id="3.30.565.10">
    <property type="entry name" value="Histidine kinase-like ATPase, C-terminal domain"/>
    <property type="match status" value="1"/>
</dbReference>
<keyword evidence="5 9" id="KW-0418">Kinase</keyword>
<dbReference type="PRINTS" id="PR00344">
    <property type="entry name" value="BCTRLSENSOR"/>
</dbReference>
<dbReference type="PROSITE" id="PS50109">
    <property type="entry name" value="HIS_KIN"/>
    <property type="match status" value="1"/>
</dbReference>
<evidence type="ECO:0000256" key="5">
    <source>
        <dbReference type="ARBA" id="ARBA00022777"/>
    </source>
</evidence>
<evidence type="ECO:0000256" key="2">
    <source>
        <dbReference type="ARBA" id="ARBA00012438"/>
    </source>
</evidence>
<proteinExistence type="predicted"/>
<dbReference type="SMART" id="SM00387">
    <property type="entry name" value="HATPase_c"/>
    <property type="match status" value="1"/>
</dbReference>
<dbReference type="InterPro" id="IPR036097">
    <property type="entry name" value="HisK_dim/P_sf"/>
</dbReference>
<evidence type="ECO:0000256" key="4">
    <source>
        <dbReference type="ARBA" id="ARBA00022679"/>
    </source>
</evidence>
<dbReference type="EMBL" id="NJBN01000013">
    <property type="protein sequence ID" value="TKJ37282.1"/>
    <property type="molecule type" value="Genomic_DNA"/>
</dbReference>
<dbReference type="CDD" id="cd00075">
    <property type="entry name" value="HATPase"/>
    <property type="match status" value="1"/>
</dbReference>
<comment type="catalytic activity">
    <reaction evidence="1">
        <text>ATP + protein L-histidine = ADP + protein N-phospho-L-histidine.</text>
        <dbReference type="EC" id="2.7.13.3"/>
    </reaction>
</comment>
<dbReference type="SUPFAM" id="SSF55874">
    <property type="entry name" value="ATPase domain of HSP90 chaperone/DNA topoisomerase II/histidine kinase"/>
    <property type="match status" value="1"/>
</dbReference>
<evidence type="ECO:0000256" key="6">
    <source>
        <dbReference type="SAM" id="MobiDB-lite"/>
    </source>
</evidence>
<dbReference type="Pfam" id="PF08448">
    <property type="entry name" value="PAS_4"/>
    <property type="match status" value="2"/>
</dbReference>
<dbReference type="InterPro" id="IPR004358">
    <property type="entry name" value="Sig_transdc_His_kin-like_C"/>
</dbReference>
<dbReference type="SUPFAM" id="SSF55785">
    <property type="entry name" value="PYP-like sensor domain (PAS domain)"/>
    <property type="match status" value="2"/>
</dbReference>
<reference evidence="9 10" key="1">
    <citation type="submission" date="2017-06" db="EMBL/GenBank/DDBJ databases">
        <title>Novel microbial phyla capable of carbon fixation and sulfur reduction in deep-sea sediments.</title>
        <authorList>
            <person name="Huang J."/>
            <person name="Baker B."/>
            <person name="Wang Y."/>
        </authorList>
    </citation>
    <scope>NUCLEOTIDE SEQUENCE [LARGE SCALE GENOMIC DNA]</scope>
    <source>
        <strain evidence="9">B3_LCP</strain>
    </source>
</reference>
<sequence>MDLPYKEYFDAIPGYLTVQNRDLKIITANDRFRQDFGDHEGRYCYQVYKQRPEQCEICPVMRTFHDGQRHRSEEQVTCLDGTVVSVLVYTKPIRNEKGEITEVLEMSTDITEIKALQEQIRISQKKYRTLFEEVPCYISMQDKELNIFDSNKAFKEKFDTALGKKCYEVYKRRKNECFPCMVQDTFRDGRQRVHEEVVTSDDGQPLNVLVHTTPIRNVEGDIISVMEMSADITRIRDLQSQLTSIGLLISSISHGLKGLINGLDGGIYLVNYGLKKDNQERVEKGWEIVLRNVGRIRSMVLDILYYAKDREPNWEKLSATNVLEEIFSVIDTKAQEQGIKLQRDIDLEVADFDADEQAIRTLLINLAENSLDACRLDKKKEDHQVQLSLRGDMDHVRFEIEDNGIGMDNETREKAFSLFFSSKGGEGTGLGLFISNKIAQAHGGSITLDSEPGKGTRFIVSLPRNRPMEAKEDGGEANAEKKV</sequence>
<dbReference type="AlphaFoldDB" id="A0A532UQW3"/>
<comment type="caution">
    <text evidence="9">The sequence shown here is derived from an EMBL/GenBank/DDBJ whole genome shotgun (WGS) entry which is preliminary data.</text>
</comment>
<keyword evidence="4" id="KW-0808">Transferase</keyword>
<dbReference type="PROSITE" id="PS50113">
    <property type="entry name" value="PAC"/>
    <property type="match status" value="2"/>
</dbReference>
<feature type="compositionally biased region" description="Basic and acidic residues" evidence="6">
    <location>
        <begin position="466"/>
        <end position="483"/>
    </location>
</feature>
<dbReference type="Proteomes" id="UP000319619">
    <property type="component" value="Unassembled WGS sequence"/>
</dbReference>
<evidence type="ECO:0000259" key="8">
    <source>
        <dbReference type="PROSITE" id="PS50113"/>
    </source>
</evidence>
<dbReference type="InterPro" id="IPR052162">
    <property type="entry name" value="Sensor_kinase/Photoreceptor"/>
</dbReference>